<dbReference type="Proteomes" id="UP000002630">
    <property type="component" value="Unassembled WGS sequence"/>
</dbReference>
<evidence type="ECO:0008006" key="4">
    <source>
        <dbReference type="Google" id="ProtNLM"/>
    </source>
</evidence>
<name>D8LEB4_ECTSI</name>
<feature type="region of interest" description="Disordered" evidence="1">
    <location>
        <begin position="255"/>
        <end position="284"/>
    </location>
</feature>
<accession>D8LEB4</accession>
<dbReference type="EMBL" id="FN649760">
    <property type="protein sequence ID" value="CBN74199.1"/>
    <property type="molecule type" value="Genomic_DNA"/>
</dbReference>
<dbReference type="AlphaFoldDB" id="D8LEB4"/>
<evidence type="ECO:0000313" key="2">
    <source>
        <dbReference type="EMBL" id="CBN74199.1"/>
    </source>
</evidence>
<reference evidence="2 3" key="1">
    <citation type="journal article" date="2010" name="Nature">
        <title>The Ectocarpus genome and the independent evolution of multicellularity in brown algae.</title>
        <authorList>
            <person name="Cock J.M."/>
            <person name="Sterck L."/>
            <person name="Rouze P."/>
            <person name="Scornet D."/>
            <person name="Allen A.E."/>
            <person name="Amoutzias G."/>
            <person name="Anthouard V."/>
            <person name="Artiguenave F."/>
            <person name="Aury J.M."/>
            <person name="Badger J.H."/>
            <person name="Beszteri B."/>
            <person name="Billiau K."/>
            <person name="Bonnet E."/>
            <person name="Bothwell J.H."/>
            <person name="Bowler C."/>
            <person name="Boyen C."/>
            <person name="Brownlee C."/>
            <person name="Carrano C.J."/>
            <person name="Charrier B."/>
            <person name="Cho G.Y."/>
            <person name="Coelho S.M."/>
            <person name="Collen J."/>
            <person name="Corre E."/>
            <person name="Da Silva C."/>
            <person name="Delage L."/>
            <person name="Delaroque N."/>
            <person name="Dittami S.M."/>
            <person name="Doulbeau S."/>
            <person name="Elias M."/>
            <person name="Farnham G."/>
            <person name="Gachon C.M."/>
            <person name="Gschloessl B."/>
            <person name="Heesch S."/>
            <person name="Jabbari K."/>
            <person name="Jubin C."/>
            <person name="Kawai H."/>
            <person name="Kimura K."/>
            <person name="Kloareg B."/>
            <person name="Kupper F.C."/>
            <person name="Lang D."/>
            <person name="Le Bail A."/>
            <person name="Leblanc C."/>
            <person name="Lerouge P."/>
            <person name="Lohr M."/>
            <person name="Lopez P.J."/>
            <person name="Martens C."/>
            <person name="Maumus F."/>
            <person name="Michel G."/>
            <person name="Miranda-Saavedra D."/>
            <person name="Morales J."/>
            <person name="Moreau H."/>
            <person name="Motomura T."/>
            <person name="Nagasato C."/>
            <person name="Napoli C.A."/>
            <person name="Nelson D.R."/>
            <person name="Nyvall-Collen P."/>
            <person name="Peters A.F."/>
            <person name="Pommier C."/>
            <person name="Potin P."/>
            <person name="Poulain J."/>
            <person name="Quesneville H."/>
            <person name="Read B."/>
            <person name="Rensing S.A."/>
            <person name="Ritter A."/>
            <person name="Rousvoal S."/>
            <person name="Samanta M."/>
            <person name="Samson G."/>
            <person name="Schroeder D.C."/>
            <person name="Segurens B."/>
            <person name="Strittmatter M."/>
            <person name="Tonon T."/>
            <person name="Tregear J.W."/>
            <person name="Valentin K."/>
            <person name="von Dassow P."/>
            <person name="Yamagishi T."/>
            <person name="Van de Peer Y."/>
            <person name="Wincker P."/>
        </authorList>
    </citation>
    <scope>NUCLEOTIDE SEQUENCE [LARGE SCALE GENOMIC DNA]</scope>
    <source>
        <strain evidence="3">Ec32 / CCAP1310/4</strain>
    </source>
</reference>
<keyword evidence="3" id="KW-1185">Reference proteome</keyword>
<dbReference type="OrthoDB" id="10607289at2759"/>
<dbReference type="InterPro" id="IPR036047">
    <property type="entry name" value="F-box-like_dom_sf"/>
</dbReference>
<evidence type="ECO:0000256" key="1">
    <source>
        <dbReference type="SAM" id="MobiDB-lite"/>
    </source>
</evidence>
<protein>
    <recommendedName>
        <fullName evidence="4">F-box domain-containing protein</fullName>
    </recommendedName>
</protein>
<gene>
    <name evidence="2" type="ORF">Esi_0013_0127</name>
</gene>
<proteinExistence type="predicted"/>
<feature type="compositionally biased region" description="Polar residues" evidence="1">
    <location>
        <begin position="203"/>
        <end position="219"/>
    </location>
</feature>
<dbReference type="InParanoid" id="D8LEB4"/>
<organism evidence="2 3">
    <name type="scientific">Ectocarpus siliculosus</name>
    <name type="common">Brown alga</name>
    <name type="synonym">Conferva siliculosa</name>
    <dbReference type="NCBI Taxonomy" id="2880"/>
    <lineage>
        <taxon>Eukaryota</taxon>
        <taxon>Sar</taxon>
        <taxon>Stramenopiles</taxon>
        <taxon>Ochrophyta</taxon>
        <taxon>PX clade</taxon>
        <taxon>Phaeophyceae</taxon>
        <taxon>Ectocarpales</taxon>
        <taxon>Ectocarpaceae</taxon>
        <taxon>Ectocarpus</taxon>
    </lineage>
</organism>
<sequence length="612" mass="64222">MAIEMPDDDDRGAALLISSAAHWLEFLPAEGVAMCCGVCAGLKQAAEEDRLWKDLCHRRWRRVNVDVARPNNRKCDGGGSVIGGHQAAYASLNGWRDPTNRLRRTILSTAPNDAVTGRRFTRGAQGVAPGGGPATNISGMDVGPCRVVVCSADFAWYYNVRQGSNTSRQRRQQPRDATSDSASIDSGGGGGQNGGGGAAESIVESSSGAGGSSRTLRGFQLPSSGVTEARYSGDGERCFFGTVSGHIFVHKCGGDDDDKDGERHRSSEAVEPWTPTLALSSPTGSPVAVRQVVARFEGGCPGGSRLGVLCRPTLVWQPNLEGSGEGGYLFLVDTQAQAVTRQMNLGGGSLGGLTFPTMERGGAAVSMAPLSSEGMPFGSSGSGELFAVGFAGGTVAVFDARCHEGGGMVGGFTTRHRWLKRLRSAGPLLMNSYGRTKNIETWDMRRLPSRATHEPPPGLPSPRLRAPPCLADLACPANSPDFWVEPHGLCVAVHGAPRHSQRFGAKHAFWPWPRQTGGVATVSTDPNAPACSARGDGGGVEIPGRCVVVPGVVNDSGYRMCLSTGVKFTDTHMATVLDSSRVLVDEMAVMPRVSRGSGDREGAGVTSLFLAA</sequence>
<feature type="region of interest" description="Disordered" evidence="1">
    <location>
        <begin position="164"/>
        <end position="219"/>
    </location>
</feature>
<dbReference type="Gene3D" id="1.20.1280.50">
    <property type="match status" value="1"/>
</dbReference>
<evidence type="ECO:0000313" key="3">
    <source>
        <dbReference type="Proteomes" id="UP000002630"/>
    </source>
</evidence>
<dbReference type="SUPFAM" id="SSF81383">
    <property type="entry name" value="F-box domain"/>
    <property type="match status" value="1"/>
</dbReference>
<feature type="compositionally biased region" description="Gly residues" evidence="1">
    <location>
        <begin position="186"/>
        <end position="198"/>
    </location>
</feature>